<keyword evidence="2" id="KW-1185">Reference proteome</keyword>
<reference evidence="1 2" key="1">
    <citation type="submission" date="2020-08" db="EMBL/GenBank/DDBJ databases">
        <title>Functional genomics of gut bacteria from endangered species of beetles.</title>
        <authorList>
            <person name="Carlos-Shanley C."/>
        </authorList>
    </citation>
    <scope>NUCLEOTIDE SEQUENCE [LARGE SCALE GENOMIC DNA]</scope>
    <source>
        <strain evidence="1 2">S00151</strain>
    </source>
</reference>
<dbReference type="AlphaFoldDB" id="A0A840KJK9"/>
<dbReference type="EMBL" id="JACHLE010000005">
    <property type="protein sequence ID" value="MBB4807693.1"/>
    <property type="molecule type" value="Genomic_DNA"/>
</dbReference>
<gene>
    <name evidence="1" type="ORF">HNP38_003009</name>
</gene>
<evidence type="ECO:0000313" key="2">
    <source>
        <dbReference type="Proteomes" id="UP000592180"/>
    </source>
</evidence>
<sequence>MGITAPNTLHSQIKSNPEKLIEMKKQERFGNTTAYRTTINPIEDFTGNEVLYFEELNYNFSDKMPNRLS</sequence>
<organism evidence="1 2">
    <name type="scientific">Chryseobacterium defluvii</name>
    <dbReference type="NCBI Taxonomy" id="160396"/>
    <lineage>
        <taxon>Bacteria</taxon>
        <taxon>Pseudomonadati</taxon>
        <taxon>Bacteroidota</taxon>
        <taxon>Flavobacteriia</taxon>
        <taxon>Flavobacteriales</taxon>
        <taxon>Weeksellaceae</taxon>
        <taxon>Chryseobacterium group</taxon>
        <taxon>Chryseobacterium</taxon>
    </lineage>
</organism>
<protein>
    <submittedName>
        <fullName evidence="1">Uncharacterized protein</fullName>
    </submittedName>
</protein>
<proteinExistence type="predicted"/>
<accession>A0A840KJK9</accession>
<name>A0A840KJK9_9FLAO</name>
<comment type="caution">
    <text evidence="1">The sequence shown here is derived from an EMBL/GenBank/DDBJ whole genome shotgun (WGS) entry which is preliminary data.</text>
</comment>
<dbReference type="Proteomes" id="UP000592180">
    <property type="component" value="Unassembled WGS sequence"/>
</dbReference>
<evidence type="ECO:0000313" key="1">
    <source>
        <dbReference type="EMBL" id="MBB4807693.1"/>
    </source>
</evidence>